<keyword evidence="1" id="KW-0472">Membrane</keyword>
<sequence>MTTFGSRHDKLLILVANCFQWLVLCFCSSWTVSSIPIVFSWSDSIRPEGFLSPILLLAIITVVVAMVVLVVVDAIIGVVVAVSGVPSIIKLSFMIIDSVHRIML</sequence>
<comment type="caution">
    <text evidence="2">The sequence shown here is derived from an EMBL/GenBank/DDBJ whole genome shotgun (WGS) entry which is preliminary data.</text>
</comment>
<evidence type="ECO:0000256" key="1">
    <source>
        <dbReference type="SAM" id="Phobius"/>
    </source>
</evidence>
<reference evidence="2" key="1">
    <citation type="journal article" date="2022" name="Int. J. Mol. Sci.">
        <title>Draft Genome of Tanacetum Coccineum: Genomic Comparison of Closely Related Tanacetum-Family Plants.</title>
        <authorList>
            <person name="Yamashiro T."/>
            <person name="Shiraishi A."/>
            <person name="Nakayama K."/>
            <person name="Satake H."/>
        </authorList>
    </citation>
    <scope>NUCLEOTIDE SEQUENCE</scope>
</reference>
<evidence type="ECO:0008006" key="4">
    <source>
        <dbReference type="Google" id="ProtNLM"/>
    </source>
</evidence>
<dbReference type="Proteomes" id="UP001151760">
    <property type="component" value="Unassembled WGS sequence"/>
</dbReference>
<protein>
    <recommendedName>
        <fullName evidence="4">Transmembrane protein</fullName>
    </recommendedName>
</protein>
<keyword evidence="1" id="KW-0812">Transmembrane</keyword>
<gene>
    <name evidence="2" type="ORF">Tco_0820150</name>
</gene>
<accession>A0ABQ5ACX9</accession>
<reference evidence="2" key="2">
    <citation type="submission" date="2022-01" db="EMBL/GenBank/DDBJ databases">
        <authorList>
            <person name="Yamashiro T."/>
            <person name="Shiraishi A."/>
            <person name="Satake H."/>
            <person name="Nakayama K."/>
        </authorList>
    </citation>
    <scope>NUCLEOTIDE SEQUENCE</scope>
</reference>
<evidence type="ECO:0000313" key="2">
    <source>
        <dbReference type="EMBL" id="GJS98980.1"/>
    </source>
</evidence>
<name>A0ABQ5ACX9_9ASTR</name>
<keyword evidence="3" id="KW-1185">Reference proteome</keyword>
<dbReference type="EMBL" id="BQNB010012084">
    <property type="protein sequence ID" value="GJS98980.1"/>
    <property type="molecule type" value="Genomic_DNA"/>
</dbReference>
<feature type="transmembrane region" description="Helical" evidence="1">
    <location>
        <begin position="12"/>
        <end position="38"/>
    </location>
</feature>
<organism evidence="2 3">
    <name type="scientific">Tanacetum coccineum</name>
    <dbReference type="NCBI Taxonomy" id="301880"/>
    <lineage>
        <taxon>Eukaryota</taxon>
        <taxon>Viridiplantae</taxon>
        <taxon>Streptophyta</taxon>
        <taxon>Embryophyta</taxon>
        <taxon>Tracheophyta</taxon>
        <taxon>Spermatophyta</taxon>
        <taxon>Magnoliopsida</taxon>
        <taxon>eudicotyledons</taxon>
        <taxon>Gunneridae</taxon>
        <taxon>Pentapetalae</taxon>
        <taxon>asterids</taxon>
        <taxon>campanulids</taxon>
        <taxon>Asterales</taxon>
        <taxon>Asteraceae</taxon>
        <taxon>Asteroideae</taxon>
        <taxon>Anthemideae</taxon>
        <taxon>Anthemidinae</taxon>
        <taxon>Tanacetum</taxon>
    </lineage>
</organism>
<feature type="transmembrane region" description="Helical" evidence="1">
    <location>
        <begin position="50"/>
        <end position="69"/>
    </location>
</feature>
<proteinExistence type="predicted"/>
<keyword evidence="1" id="KW-1133">Transmembrane helix</keyword>
<evidence type="ECO:0000313" key="3">
    <source>
        <dbReference type="Proteomes" id="UP001151760"/>
    </source>
</evidence>
<feature type="transmembrane region" description="Helical" evidence="1">
    <location>
        <begin position="75"/>
        <end position="96"/>
    </location>
</feature>